<dbReference type="PaxDb" id="121845-A0A1S3D2W2"/>
<sequence>MTYTDYVENEDLMNSMTFLNSRTLSTICEHQQKFLVIPKKQEVMKKALERELNIIYLGLTGSSSQANAASGAQRYTNGFEGAASQANAVAGAGSYQQGVTGVASRVDAAASAQSYGGLTGSASQANVAAGAQSYGNGFEGAASQANAVAGAGSYQQEVTGVASKVNAAASAQSYGGLTGSASQANAEVKVFDTFEQARECSSEKQFNMNQTV</sequence>
<gene>
    <name evidence="2" type="primary">LOC103510387</name>
</gene>
<name>A0A1S3D2W2_DIACI</name>
<dbReference type="KEGG" id="dci:103510387"/>
<dbReference type="Proteomes" id="UP000079169">
    <property type="component" value="Unplaced"/>
</dbReference>
<proteinExistence type="predicted"/>
<reference evidence="2" key="1">
    <citation type="submission" date="2025-08" db="UniProtKB">
        <authorList>
            <consortium name="RefSeq"/>
        </authorList>
    </citation>
    <scope>IDENTIFICATION</scope>
</reference>
<keyword evidence="1" id="KW-1185">Reference proteome</keyword>
<dbReference type="AlphaFoldDB" id="A0A1S3D2W2"/>
<dbReference type="RefSeq" id="XP_008473265.1">
    <property type="nucleotide sequence ID" value="XM_008475043.1"/>
</dbReference>
<accession>A0A1S3D2W2</accession>
<evidence type="ECO:0000313" key="1">
    <source>
        <dbReference type="Proteomes" id="UP000079169"/>
    </source>
</evidence>
<protein>
    <submittedName>
        <fullName evidence="2">Uncharacterized transmembrane protein DDB_G0289901-like</fullName>
    </submittedName>
</protein>
<organism evidence="1 2">
    <name type="scientific">Diaphorina citri</name>
    <name type="common">Asian citrus psyllid</name>
    <dbReference type="NCBI Taxonomy" id="121845"/>
    <lineage>
        <taxon>Eukaryota</taxon>
        <taxon>Metazoa</taxon>
        <taxon>Ecdysozoa</taxon>
        <taxon>Arthropoda</taxon>
        <taxon>Hexapoda</taxon>
        <taxon>Insecta</taxon>
        <taxon>Pterygota</taxon>
        <taxon>Neoptera</taxon>
        <taxon>Paraneoptera</taxon>
        <taxon>Hemiptera</taxon>
        <taxon>Sternorrhyncha</taxon>
        <taxon>Psylloidea</taxon>
        <taxon>Psyllidae</taxon>
        <taxon>Diaphorininae</taxon>
        <taxon>Diaphorina</taxon>
    </lineage>
</organism>
<evidence type="ECO:0000313" key="2">
    <source>
        <dbReference type="RefSeq" id="XP_008473265.1"/>
    </source>
</evidence>
<dbReference type="GeneID" id="103510387"/>